<dbReference type="AlphaFoldDB" id="A0A0L0G405"/>
<sequence>MSDNELNADVALLVVLLSICGGLCYYLFAGSATSKSAGKDPKVAKVDLRSHYGDGIKQRAVKIEDLDQTQIQGLMDAGKLSDMQIRRLRALGKL</sequence>
<protein>
    <submittedName>
        <fullName evidence="2">Uncharacterized protein</fullName>
    </submittedName>
</protein>
<organism evidence="2 3">
    <name type="scientific">Sphaeroforma arctica JP610</name>
    <dbReference type="NCBI Taxonomy" id="667725"/>
    <lineage>
        <taxon>Eukaryota</taxon>
        <taxon>Ichthyosporea</taxon>
        <taxon>Ichthyophonida</taxon>
        <taxon>Sphaeroforma</taxon>
    </lineage>
</organism>
<dbReference type="EMBL" id="KQ241806">
    <property type="protein sequence ID" value="KNC83842.1"/>
    <property type="molecule type" value="Genomic_DNA"/>
</dbReference>
<proteinExistence type="predicted"/>
<name>A0A0L0G405_9EUKA</name>
<reference evidence="2 3" key="1">
    <citation type="submission" date="2011-02" db="EMBL/GenBank/DDBJ databases">
        <title>The Genome Sequence of Sphaeroforma arctica JP610.</title>
        <authorList>
            <consortium name="The Broad Institute Genome Sequencing Platform"/>
            <person name="Russ C."/>
            <person name="Cuomo C."/>
            <person name="Young S.K."/>
            <person name="Zeng Q."/>
            <person name="Gargeya S."/>
            <person name="Alvarado L."/>
            <person name="Berlin A."/>
            <person name="Chapman S.B."/>
            <person name="Chen Z."/>
            <person name="Freedman E."/>
            <person name="Gellesch M."/>
            <person name="Goldberg J."/>
            <person name="Griggs A."/>
            <person name="Gujja S."/>
            <person name="Heilman E."/>
            <person name="Heiman D."/>
            <person name="Howarth C."/>
            <person name="Mehta T."/>
            <person name="Neiman D."/>
            <person name="Pearson M."/>
            <person name="Roberts A."/>
            <person name="Saif S."/>
            <person name="Shea T."/>
            <person name="Shenoy N."/>
            <person name="Sisk P."/>
            <person name="Stolte C."/>
            <person name="Sykes S."/>
            <person name="White J."/>
            <person name="Yandava C."/>
            <person name="Burger G."/>
            <person name="Gray M.W."/>
            <person name="Holland P.W.H."/>
            <person name="King N."/>
            <person name="Lang F.B.F."/>
            <person name="Roger A.J."/>
            <person name="Ruiz-Trillo I."/>
            <person name="Haas B."/>
            <person name="Nusbaum C."/>
            <person name="Birren B."/>
        </authorList>
    </citation>
    <scope>NUCLEOTIDE SEQUENCE [LARGE SCALE GENOMIC DNA]</scope>
    <source>
        <strain evidence="2 3">JP610</strain>
    </source>
</reference>
<dbReference type="GeneID" id="25904428"/>
<gene>
    <name evidence="2" type="ORF">SARC_03924</name>
</gene>
<evidence type="ECO:0000313" key="2">
    <source>
        <dbReference type="EMBL" id="KNC83842.1"/>
    </source>
</evidence>
<keyword evidence="1" id="KW-1133">Transmembrane helix</keyword>
<dbReference type="RefSeq" id="XP_014157744.1">
    <property type="nucleotide sequence ID" value="XM_014302269.1"/>
</dbReference>
<accession>A0A0L0G405</accession>
<keyword evidence="1" id="KW-0472">Membrane</keyword>
<evidence type="ECO:0000256" key="1">
    <source>
        <dbReference type="SAM" id="Phobius"/>
    </source>
</evidence>
<keyword evidence="1" id="KW-0812">Transmembrane</keyword>
<dbReference type="Proteomes" id="UP000054560">
    <property type="component" value="Unassembled WGS sequence"/>
</dbReference>
<keyword evidence="3" id="KW-1185">Reference proteome</keyword>
<feature type="transmembrane region" description="Helical" evidence="1">
    <location>
        <begin position="6"/>
        <end position="28"/>
    </location>
</feature>
<evidence type="ECO:0000313" key="3">
    <source>
        <dbReference type="Proteomes" id="UP000054560"/>
    </source>
</evidence>